<evidence type="ECO:0000256" key="3">
    <source>
        <dbReference type="ARBA" id="ARBA00022692"/>
    </source>
</evidence>
<dbReference type="InterPro" id="IPR002797">
    <property type="entry name" value="Polysacc_synth"/>
</dbReference>
<reference evidence="7" key="1">
    <citation type="submission" date="2019-08" db="EMBL/GenBank/DDBJ databases">
        <authorList>
            <person name="Kucharzyk K."/>
            <person name="Murdoch R.W."/>
            <person name="Higgins S."/>
            <person name="Loffler F."/>
        </authorList>
    </citation>
    <scope>NUCLEOTIDE SEQUENCE</scope>
</reference>
<dbReference type="GO" id="GO:0005886">
    <property type="term" value="C:plasma membrane"/>
    <property type="evidence" value="ECO:0007669"/>
    <property type="project" value="UniProtKB-SubCell"/>
</dbReference>
<feature type="transmembrane region" description="Helical" evidence="6">
    <location>
        <begin position="329"/>
        <end position="348"/>
    </location>
</feature>
<feature type="transmembrane region" description="Helical" evidence="6">
    <location>
        <begin position="45"/>
        <end position="64"/>
    </location>
</feature>
<keyword evidence="2" id="KW-1003">Cell membrane</keyword>
<feature type="transmembrane region" description="Helical" evidence="6">
    <location>
        <begin position="173"/>
        <end position="193"/>
    </location>
</feature>
<comment type="caution">
    <text evidence="7">The sequence shown here is derived from an EMBL/GenBank/DDBJ whole genome shotgun (WGS) entry which is preliminary data.</text>
</comment>
<dbReference type="InterPro" id="IPR050833">
    <property type="entry name" value="Poly_Biosynth_Transport"/>
</dbReference>
<feature type="transmembrane region" description="Helical" evidence="6">
    <location>
        <begin position="85"/>
        <end position="108"/>
    </location>
</feature>
<dbReference type="AlphaFoldDB" id="A0A644WGW3"/>
<name>A0A644WGW3_9ZZZZ</name>
<evidence type="ECO:0000256" key="2">
    <source>
        <dbReference type="ARBA" id="ARBA00022475"/>
    </source>
</evidence>
<evidence type="ECO:0000256" key="4">
    <source>
        <dbReference type="ARBA" id="ARBA00022989"/>
    </source>
</evidence>
<proteinExistence type="predicted"/>
<feature type="transmembrane region" description="Helical" evidence="6">
    <location>
        <begin position="437"/>
        <end position="456"/>
    </location>
</feature>
<feature type="transmembrane region" description="Helical" evidence="6">
    <location>
        <begin position="214"/>
        <end position="234"/>
    </location>
</feature>
<evidence type="ECO:0000256" key="1">
    <source>
        <dbReference type="ARBA" id="ARBA00004651"/>
    </source>
</evidence>
<keyword evidence="5 6" id="KW-0472">Membrane</keyword>
<dbReference type="EMBL" id="VSSQ01000916">
    <property type="protein sequence ID" value="MPM03012.1"/>
    <property type="molecule type" value="Genomic_DNA"/>
</dbReference>
<gene>
    <name evidence="7" type="ORF">SDC9_49271</name>
</gene>
<feature type="transmembrane region" description="Helical" evidence="6">
    <location>
        <begin position="12"/>
        <end position="33"/>
    </location>
</feature>
<comment type="subcellular location">
    <subcellularLocation>
        <location evidence="1">Cell membrane</location>
        <topology evidence="1">Multi-pass membrane protein</topology>
    </subcellularLocation>
</comment>
<feature type="transmembrane region" description="Helical" evidence="6">
    <location>
        <begin position="413"/>
        <end position="431"/>
    </location>
</feature>
<evidence type="ECO:0000313" key="7">
    <source>
        <dbReference type="EMBL" id="MPM03012.1"/>
    </source>
</evidence>
<keyword evidence="4 6" id="KW-1133">Transmembrane helix</keyword>
<feature type="transmembrane region" description="Helical" evidence="6">
    <location>
        <begin position="114"/>
        <end position="133"/>
    </location>
</feature>
<evidence type="ECO:0000256" key="5">
    <source>
        <dbReference type="ARBA" id="ARBA00023136"/>
    </source>
</evidence>
<feature type="transmembrane region" description="Helical" evidence="6">
    <location>
        <begin position="254"/>
        <end position="277"/>
    </location>
</feature>
<feature type="transmembrane region" description="Helical" evidence="6">
    <location>
        <begin position="289"/>
        <end position="309"/>
    </location>
</feature>
<protein>
    <submittedName>
        <fullName evidence="7">Uncharacterized protein</fullName>
    </submittedName>
</protein>
<evidence type="ECO:0000256" key="6">
    <source>
        <dbReference type="SAM" id="Phobius"/>
    </source>
</evidence>
<feature type="transmembrane region" description="Helical" evidence="6">
    <location>
        <begin position="145"/>
        <end position="167"/>
    </location>
</feature>
<dbReference type="Pfam" id="PF01943">
    <property type="entry name" value="Polysacc_synt"/>
    <property type="match status" value="1"/>
</dbReference>
<keyword evidence="3 6" id="KW-0812">Transmembrane</keyword>
<feature type="transmembrane region" description="Helical" evidence="6">
    <location>
        <begin position="386"/>
        <end position="404"/>
    </location>
</feature>
<sequence length="474" mass="54532">MNNLFKKFLEFAIGNGIVLILGFFSTFIIGRTIDPTQNGKASMFITYTSLIVLVLTMGIDQAYIRFYNDETYEGKKVLLRKSIKIPILMTLIFGSIIILFYKIVSNIMIDETSLFLIILLVINSLFTIIWNFAMINVRMKQKGKAYSLLNAANKGIYIILIIIFYYIFKGNYITLILATVISNIIMVILAVFYEKEDWIKKIKSNHMNTTMREVVSYGVPFIFSMAIIWVFQSIDRIFIKTFSDFEQVGLYSGAMNIVSLLTAVQGVFTTFWTPVAYERFSKEPNDTEFFTNINQIVSIVMILLSIGLIASKDILIMILGKKYDGAQYIFPFLVLMPIMYTISETTVLGINFKKKTKYHIYIAVISATSNVIGNFILVPIYGAKGAAISTGLSYVVFFLSRTYFAKRFYKIKLYMWRFLICITSVYIFAIYSSIYKFNYVILCLSIFNVILVIVMYKDIIFSLLNILKKHKNEV</sequence>
<feature type="transmembrane region" description="Helical" evidence="6">
    <location>
        <begin position="360"/>
        <end position="380"/>
    </location>
</feature>
<dbReference type="PANTHER" id="PTHR30250:SF11">
    <property type="entry name" value="O-ANTIGEN TRANSPORTER-RELATED"/>
    <property type="match status" value="1"/>
</dbReference>
<organism evidence="7">
    <name type="scientific">bioreactor metagenome</name>
    <dbReference type="NCBI Taxonomy" id="1076179"/>
    <lineage>
        <taxon>unclassified sequences</taxon>
        <taxon>metagenomes</taxon>
        <taxon>ecological metagenomes</taxon>
    </lineage>
</organism>
<accession>A0A644WGW3</accession>
<dbReference type="PANTHER" id="PTHR30250">
    <property type="entry name" value="PST FAMILY PREDICTED COLANIC ACID TRANSPORTER"/>
    <property type="match status" value="1"/>
</dbReference>